<evidence type="ECO:0008006" key="3">
    <source>
        <dbReference type="Google" id="ProtNLM"/>
    </source>
</evidence>
<accession>N6YDA6</accession>
<keyword evidence="2" id="KW-1185">Reference proteome</keyword>
<protein>
    <recommendedName>
        <fullName evidence="3">Lipoprotein</fullName>
    </recommendedName>
</protein>
<dbReference type="AlphaFoldDB" id="N6YDA6"/>
<name>N6YDA6_THAL4</name>
<dbReference type="Proteomes" id="UP000013232">
    <property type="component" value="Unassembled WGS sequence"/>
</dbReference>
<dbReference type="eggNOG" id="ENOG5033EIA">
    <property type="taxonomic scope" value="Bacteria"/>
</dbReference>
<reference evidence="1 2" key="1">
    <citation type="submission" date="2012-09" db="EMBL/GenBank/DDBJ databases">
        <title>Draft Genome Sequences of 6 Strains from Genus Thauera.</title>
        <authorList>
            <person name="Liu B."/>
            <person name="Shapleigh J.P."/>
            <person name="Frostegard A.H."/>
        </authorList>
    </citation>
    <scope>NUCLEOTIDE SEQUENCE [LARGE SCALE GENOMIC DNA]</scope>
    <source>
        <strain evidence="2">47Lol / DSM 12138</strain>
    </source>
</reference>
<organism evidence="1 2">
    <name type="scientific">Thauera linaloolentis (strain DSM 12138 / JCM 21573 / CCUG 41526 / CIP 105981 / IAM 15112 / NBRC 102519 / 47Lol)</name>
    <dbReference type="NCBI Taxonomy" id="1123367"/>
    <lineage>
        <taxon>Bacteria</taxon>
        <taxon>Pseudomonadati</taxon>
        <taxon>Pseudomonadota</taxon>
        <taxon>Betaproteobacteria</taxon>
        <taxon>Rhodocyclales</taxon>
        <taxon>Zoogloeaceae</taxon>
        <taxon>Thauera</taxon>
    </lineage>
</organism>
<dbReference type="PROSITE" id="PS51257">
    <property type="entry name" value="PROKAR_LIPOPROTEIN"/>
    <property type="match status" value="1"/>
</dbReference>
<proteinExistence type="predicted"/>
<comment type="caution">
    <text evidence="1">The sequence shown here is derived from an EMBL/GenBank/DDBJ whole genome shotgun (WGS) entry which is preliminary data.</text>
</comment>
<dbReference type="STRING" id="1123367.GCA_000621305_00214"/>
<dbReference type="EMBL" id="AMXE01000013">
    <property type="protein sequence ID" value="ENO89515.1"/>
    <property type="molecule type" value="Genomic_DNA"/>
</dbReference>
<gene>
    <name evidence="1" type="ORF">C666_05665</name>
</gene>
<dbReference type="OrthoDB" id="7067117at2"/>
<evidence type="ECO:0000313" key="2">
    <source>
        <dbReference type="Proteomes" id="UP000013232"/>
    </source>
</evidence>
<sequence length="197" mass="21383">MNISKTIHRAHPRRALNWAGLVAALVLGGCSAAPQLYEGTGGYRFIGAKTPPPGKESLPETWRADWEDKYQNPKQRSKLKGKFQEGDTLSIYLKSASFSHITEDPIKRAWADHVRKTGKVKGEIAIIATDKGPEATVSPTDASNPGRVIFYSGDVEEGQMVNLSFGPGYGPVKWNGGPIVLDVTVLQIVAQDSLTSH</sequence>
<dbReference type="RefSeq" id="WP_004335262.1">
    <property type="nucleotide sequence ID" value="NZ_AMXE01000013.1"/>
</dbReference>
<evidence type="ECO:0000313" key="1">
    <source>
        <dbReference type="EMBL" id="ENO89515.1"/>
    </source>
</evidence>